<keyword evidence="2" id="KW-0520">NAD</keyword>
<evidence type="ECO:0000313" key="4">
    <source>
        <dbReference type="EMBL" id="CEG13381.1"/>
    </source>
</evidence>
<evidence type="ECO:0000256" key="1">
    <source>
        <dbReference type="ARBA" id="ARBA00023002"/>
    </source>
</evidence>
<dbReference type="Pfam" id="PF03720">
    <property type="entry name" value="UDPG_MGDP_dh_C"/>
    <property type="match status" value="1"/>
</dbReference>
<dbReference type="InterPro" id="IPR036291">
    <property type="entry name" value="NAD(P)-bd_dom_sf"/>
</dbReference>
<dbReference type="InterPro" id="IPR014026">
    <property type="entry name" value="UDP-Glc/GDP-Man_DH_dimer"/>
</dbReference>
<dbReference type="InterPro" id="IPR014027">
    <property type="entry name" value="UDP-Glc/GDP-Man_DH_C"/>
</dbReference>
<dbReference type="PANTHER" id="PTHR43491:SF5">
    <property type="entry name" value="UDP-N-ACETYL-D-MANNOSAMINE DEHYDROGENASE"/>
    <property type="match status" value="1"/>
</dbReference>
<keyword evidence="1" id="KW-0560">Oxidoreductase</keyword>
<dbReference type="Pfam" id="PF00984">
    <property type="entry name" value="UDPG_MGDP_dh"/>
    <property type="match status" value="1"/>
</dbReference>
<dbReference type="SUPFAM" id="SSF51735">
    <property type="entry name" value="NAD(P)-binding Rossmann-fold domains"/>
    <property type="match status" value="1"/>
</dbReference>
<name>A0A098ECZ0_9ZZZZ</name>
<feature type="domain" description="UDP-glucose/GDP-mannose dehydrogenase C-terminal" evidence="3">
    <location>
        <begin position="323"/>
        <end position="419"/>
    </location>
</feature>
<dbReference type="Gene3D" id="3.40.50.720">
    <property type="entry name" value="NAD(P)-binding Rossmann-like Domain"/>
    <property type="match status" value="2"/>
</dbReference>
<protein>
    <submittedName>
        <fullName evidence="4">NDP-sugar dehydrogenase</fullName>
    </submittedName>
</protein>
<organism evidence="4">
    <name type="scientific">groundwater metagenome</name>
    <dbReference type="NCBI Taxonomy" id="717931"/>
    <lineage>
        <taxon>unclassified sequences</taxon>
        <taxon>metagenomes</taxon>
        <taxon>ecological metagenomes</taxon>
    </lineage>
</organism>
<dbReference type="SUPFAM" id="SSF52413">
    <property type="entry name" value="UDP-glucose/GDP-mannose dehydrogenase C-terminal domain"/>
    <property type="match status" value="1"/>
</dbReference>
<dbReference type="PIRSF" id="PIRSF000124">
    <property type="entry name" value="UDPglc_GDPman_dh"/>
    <property type="match status" value="1"/>
</dbReference>
<sequence>MKLTKTNKMKDTSIKIAVYGQGKMGLPLAQVMAQYYKVIGVDINKNLVENLNKGINPIKDEHGLSELLTQNLKSKNYEATTDFSYASKNSNIHIILVPTLIKENKPDLSIVKDVAKKIIDGLKKNDIVITECTMPPGSTEMLIPVLEESGLKYLADFWLAHCPERTMTGTAIRDITGQYPKIIGACDERTLKIVKEIYEKINNKGTIVMSSIVAAEMVKVFEGCYRDVNIALANELSYVCEKYKINSEEIFKAANSQPYCHIHNPGYVGGHCIPYYPWFVIDKNTKLMRTARKINENVINTLIMKVIKGLNECNVTIRDSNILILGLTFRGNVYEFEHTPAKPFIEKLKKFNPKIYAYDPMCKAEDYKRFGVEFKNDFKNIDCVVILADHKEFYSIDWDKASREMRNKVIVDIRGVVDESKAKLSVLKL</sequence>
<dbReference type="InterPro" id="IPR008927">
    <property type="entry name" value="6-PGluconate_DH-like_C_sf"/>
</dbReference>
<dbReference type="InterPro" id="IPR001732">
    <property type="entry name" value="UDP-Glc/GDP-Man_DH_N"/>
</dbReference>
<dbReference type="SUPFAM" id="SSF48179">
    <property type="entry name" value="6-phosphogluconate dehydrogenase C-terminal domain-like"/>
    <property type="match status" value="1"/>
</dbReference>
<dbReference type="InterPro" id="IPR028359">
    <property type="entry name" value="UDP_ManNAc/GlcNAc_DH"/>
</dbReference>
<reference evidence="4" key="1">
    <citation type="submission" date="2014-09" db="EMBL/GenBank/DDBJ databases">
        <authorList>
            <person name="Probst J Alexander"/>
        </authorList>
    </citation>
    <scope>NUCLEOTIDE SEQUENCE</scope>
</reference>
<dbReference type="NCBIfam" id="TIGR03026">
    <property type="entry name" value="NDP-sugDHase"/>
    <property type="match status" value="1"/>
</dbReference>
<dbReference type="PANTHER" id="PTHR43491">
    <property type="entry name" value="UDP-N-ACETYL-D-MANNOSAMINE DEHYDROGENASE"/>
    <property type="match status" value="1"/>
</dbReference>
<proteinExistence type="predicted"/>
<dbReference type="GO" id="GO:0051287">
    <property type="term" value="F:NAD binding"/>
    <property type="evidence" value="ECO:0007669"/>
    <property type="project" value="InterPro"/>
</dbReference>
<dbReference type="Pfam" id="PF03721">
    <property type="entry name" value="UDPG_MGDP_dh_N"/>
    <property type="match status" value="1"/>
</dbReference>
<dbReference type="SMART" id="SM00984">
    <property type="entry name" value="UDPG_MGDP_dh_C"/>
    <property type="match status" value="1"/>
</dbReference>
<dbReference type="PIRSF" id="PIRSF500136">
    <property type="entry name" value="UDP_ManNAc_DH"/>
    <property type="match status" value="1"/>
</dbReference>
<accession>A0A098ECZ0</accession>
<dbReference type="AlphaFoldDB" id="A0A098ECZ0"/>
<dbReference type="InterPro" id="IPR017476">
    <property type="entry name" value="UDP-Glc/GDP-Man"/>
</dbReference>
<gene>
    <name evidence="4" type="ORF">MSIBF_A3810002</name>
</gene>
<dbReference type="GO" id="GO:0000271">
    <property type="term" value="P:polysaccharide biosynthetic process"/>
    <property type="evidence" value="ECO:0007669"/>
    <property type="project" value="InterPro"/>
</dbReference>
<evidence type="ECO:0000256" key="2">
    <source>
        <dbReference type="ARBA" id="ARBA00023027"/>
    </source>
</evidence>
<dbReference type="GO" id="GO:0016628">
    <property type="term" value="F:oxidoreductase activity, acting on the CH-CH group of donors, NAD or NADP as acceptor"/>
    <property type="evidence" value="ECO:0007669"/>
    <property type="project" value="InterPro"/>
</dbReference>
<dbReference type="InterPro" id="IPR036220">
    <property type="entry name" value="UDP-Glc/GDP-Man_DH_C_sf"/>
</dbReference>
<evidence type="ECO:0000259" key="3">
    <source>
        <dbReference type="SMART" id="SM00984"/>
    </source>
</evidence>
<dbReference type="EMBL" id="CCXY01000314">
    <property type="protein sequence ID" value="CEG13381.1"/>
    <property type="molecule type" value="Genomic_DNA"/>
</dbReference>
<dbReference type="GO" id="GO:0016616">
    <property type="term" value="F:oxidoreductase activity, acting on the CH-OH group of donors, NAD or NADP as acceptor"/>
    <property type="evidence" value="ECO:0007669"/>
    <property type="project" value="InterPro"/>
</dbReference>